<feature type="non-terminal residue" evidence="2">
    <location>
        <position position="33"/>
    </location>
</feature>
<dbReference type="EMBL" id="CADCWC010000486">
    <property type="protein sequence ID" value="CAA9555496.1"/>
    <property type="molecule type" value="Genomic_DNA"/>
</dbReference>
<dbReference type="AlphaFoldDB" id="A0A6J4UT37"/>
<reference evidence="2" key="1">
    <citation type="submission" date="2020-02" db="EMBL/GenBank/DDBJ databases">
        <authorList>
            <person name="Meier V. D."/>
        </authorList>
    </citation>
    <scope>NUCLEOTIDE SEQUENCE</scope>
    <source>
        <strain evidence="2">AVDCRST_MAG79</strain>
    </source>
</reference>
<feature type="non-terminal residue" evidence="2">
    <location>
        <position position="1"/>
    </location>
</feature>
<gene>
    <name evidence="2" type="ORF">AVDCRST_MAG79-3052</name>
</gene>
<name>A0A6J4UT37_9ACTN</name>
<evidence type="ECO:0000256" key="1">
    <source>
        <dbReference type="SAM" id="MobiDB-lite"/>
    </source>
</evidence>
<feature type="compositionally biased region" description="Basic and acidic residues" evidence="1">
    <location>
        <begin position="1"/>
        <end position="10"/>
    </location>
</feature>
<organism evidence="2">
    <name type="scientific">uncultured Thermoleophilia bacterium</name>
    <dbReference type="NCBI Taxonomy" id="1497501"/>
    <lineage>
        <taxon>Bacteria</taxon>
        <taxon>Bacillati</taxon>
        <taxon>Actinomycetota</taxon>
        <taxon>Thermoleophilia</taxon>
        <taxon>environmental samples</taxon>
    </lineage>
</organism>
<feature type="compositionally biased region" description="Basic and acidic residues" evidence="1">
    <location>
        <begin position="22"/>
        <end position="33"/>
    </location>
</feature>
<evidence type="ECO:0000313" key="2">
    <source>
        <dbReference type="EMBL" id="CAA9555496.1"/>
    </source>
</evidence>
<protein>
    <submittedName>
        <fullName evidence="2">Uncharacterized protein</fullName>
    </submittedName>
</protein>
<feature type="compositionally biased region" description="Basic residues" evidence="1">
    <location>
        <begin position="11"/>
        <end position="21"/>
    </location>
</feature>
<sequence>ARVRGGDHPARHPRLVRRRLHCGKDGSRRAGAV</sequence>
<feature type="region of interest" description="Disordered" evidence="1">
    <location>
        <begin position="1"/>
        <end position="33"/>
    </location>
</feature>
<accession>A0A6J4UT37</accession>
<proteinExistence type="predicted"/>